<protein>
    <submittedName>
        <fullName evidence="1">Uncharacterized protein</fullName>
    </submittedName>
</protein>
<dbReference type="EMBL" id="BTRK01000006">
    <property type="protein sequence ID" value="GMR62484.1"/>
    <property type="molecule type" value="Genomic_DNA"/>
</dbReference>
<feature type="non-terminal residue" evidence="1">
    <location>
        <position position="1"/>
    </location>
</feature>
<evidence type="ECO:0000313" key="3">
    <source>
        <dbReference type="Proteomes" id="UP001328107"/>
    </source>
</evidence>
<evidence type="ECO:0000313" key="1">
    <source>
        <dbReference type="EMBL" id="GMR62483.1"/>
    </source>
</evidence>
<gene>
    <name evidence="1" type="ORF">PMAYCL1PPCAC_32678</name>
    <name evidence="2" type="ORF">PMAYCL1PPCAC_32679</name>
</gene>
<accession>A0AAN5DFW6</accession>
<sequence length="82" mass="9689">HRRRRRNRRRNRFLNFLRDVRFFFLCLVGRRQPSNVKIVIVQPTPLPSPPSELSSSSYSSDAAIAKKFYTLAVQPPDYGKRR</sequence>
<reference evidence="1" key="2">
    <citation type="submission" date="2023-06" db="EMBL/GenBank/DDBJ databases">
        <title>Genome assembly of Pristionchus species.</title>
        <authorList>
            <person name="Yoshida K."/>
            <person name="Sommer R.J."/>
        </authorList>
    </citation>
    <scope>NUCLEOTIDE SEQUENCE</scope>
    <source>
        <strain evidence="1 3">RS5460</strain>
    </source>
</reference>
<comment type="caution">
    <text evidence="1">The sequence shown here is derived from an EMBL/GenBank/DDBJ whole genome shotgun (WGS) entry which is preliminary data.</text>
</comment>
<feature type="non-terminal residue" evidence="1">
    <location>
        <position position="82"/>
    </location>
</feature>
<keyword evidence="3" id="KW-1185">Reference proteome</keyword>
<dbReference type="AlphaFoldDB" id="A0AAN5DFW6"/>
<name>A0AAN5DFW6_9BILA</name>
<dbReference type="EMBL" id="BTRK01000006">
    <property type="protein sequence ID" value="GMR62483.1"/>
    <property type="molecule type" value="Genomic_DNA"/>
</dbReference>
<evidence type="ECO:0000313" key="2">
    <source>
        <dbReference type="EMBL" id="GMR62484.1"/>
    </source>
</evidence>
<dbReference type="Proteomes" id="UP001328107">
    <property type="component" value="Unassembled WGS sequence"/>
</dbReference>
<proteinExistence type="predicted"/>
<reference evidence="3" key="1">
    <citation type="submission" date="2022-10" db="EMBL/GenBank/DDBJ databases">
        <title>Genome assembly of Pristionchus species.</title>
        <authorList>
            <person name="Yoshida K."/>
            <person name="Sommer R.J."/>
        </authorList>
    </citation>
    <scope>NUCLEOTIDE SEQUENCE [LARGE SCALE GENOMIC DNA]</scope>
    <source>
        <strain evidence="2 3">RS5460</strain>
    </source>
</reference>
<organism evidence="1 3">
    <name type="scientific">Pristionchus mayeri</name>
    <dbReference type="NCBI Taxonomy" id="1317129"/>
    <lineage>
        <taxon>Eukaryota</taxon>
        <taxon>Metazoa</taxon>
        <taxon>Ecdysozoa</taxon>
        <taxon>Nematoda</taxon>
        <taxon>Chromadorea</taxon>
        <taxon>Rhabditida</taxon>
        <taxon>Rhabditina</taxon>
        <taxon>Diplogasteromorpha</taxon>
        <taxon>Diplogasteroidea</taxon>
        <taxon>Neodiplogasteridae</taxon>
        <taxon>Pristionchus</taxon>
    </lineage>
</organism>